<evidence type="ECO:0000313" key="5">
    <source>
        <dbReference type="Proteomes" id="UP000551758"/>
    </source>
</evidence>
<keyword evidence="5" id="KW-1185">Reference proteome</keyword>
<comment type="similarity">
    <text evidence="1 2">Belongs to the phospholipid scramblase family.</text>
</comment>
<comment type="caution">
    <text evidence="4">The sequence shown here is derived from an EMBL/GenBank/DDBJ whole genome shotgun (WGS) entry which is preliminary data.</text>
</comment>
<proteinExistence type="inferred from homology"/>
<dbReference type="EMBL" id="JACDTQ010003212">
    <property type="protein sequence ID" value="KAF5914568.1"/>
    <property type="molecule type" value="Genomic_DNA"/>
</dbReference>
<dbReference type="Proteomes" id="UP000551758">
    <property type="component" value="Unassembled WGS sequence"/>
</dbReference>
<comment type="function">
    <text evidence="2">May mediate accelerated ATP-independent bidirectional transbilayer migration of phospholipids upon binding calcium ions that results in a loss of phospholipid asymmetry in the plasma membrane.</text>
</comment>
<gene>
    <name evidence="4" type="ORF">HPG69_007954</name>
</gene>
<feature type="compositionally biased region" description="Low complexity" evidence="3">
    <location>
        <begin position="45"/>
        <end position="57"/>
    </location>
</feature>
<dbReference type="GO" id="GO:0005886">
    <property type="term" value="C:plasma membrane"/>
    <property type="evidence" value="ECO:0007669"/>
    <property type="project" value="TreeGrafter"/>
</dbReference>
<dbReference type="PANTHER" id="PTHR23248">
    <property type="entry name" value="PHOSPHOLIPID SCRAMBLASE-RELATED"/>
    <property type="match status" value="1"/>
</dbReference>
<keyword evidence="2" id="KW-0812">Transmembrane</keyword>
<evidence type="ECO:0000256" key="2">
    <source>
        <dbReference type="RuleBase" id="RU363116"/>
    </source>
</evidence>
<evidence type="ECO:0000256" key="3">
    <source>
        <dbReference type="SAM" id="MobiDB-lite"/>
    </source>
</evidence>
<feature type="transmembrane region" description="Helical" evidence="2">
    <location>
        <begin position="334"/>
        <end position="351"/>
    </location>
</feature>
<dbReference type="AlphaFoldDB" id="A0A7J7EFS0"/>
<evidence type="ECO:0000313" key="4">
    <source>
        <dbReference type="EMBL" id="KAF5914568.1"/>
    </source>
</evidence>
<feature type="region of interest" description="Disordered" evidence="3">
    <location>
        <begin position="1"/>
        <end position="69"/>
    </location>
</feature>
<keyword evidence="2" id="KW-0106">Calcium</keyword>
<keyword evidence="2" id="KW-0472">Membrane</keyword>
<organism evidence="4 5">
    <name type="scientific">Diceros bicornis minor</name>
    <name type="common">South-central black rhinoceros</name>
    <dbReference type="NCBI Taxonomy" id="77932"/>
    <lineage>
        <taxon>Eukaryota</taxon>
        <taxon>Metazoa</taxon>
        <taxon>Chordata</taxon>
        <taxon>Craniata</taxon>
        <taxon>Vertebrata</taxon>
        <taxon>Euteleostomi</taxon>
        <taxon>Mammalia</taxon>
        <taxon>Eutheria</taxon>
        <taxon>Laurasiatheria</taxon>
        <taxon>Perissodactyla</taxon>
        <taxon>Rhinocerotidae</taxon>
        <taxon>Diceros</taxon>
    </lineage>
</organism>
<dbReference type="PANTHER" id="PTHR23248:SF28">
    <property type="entry name" value="PHOSPHOLIPID SCRAMBLASE 4"/>
    <property type="match status" value="1"/>
</dbReference>
<dbReference type="InterPro" id="IPR005552">
    <property type="entry name" value="Scramblase"/>
</dbReference>
<keyword evidence="2" id="KW-0564">Palmitate</keyword>
<comment type="cofactor">
    <cofactor evidence="2">
        <name>Ca(2+)</name>
        <dbReference type="ChEBI" id="CHEBI:29108"/>
    </cofactor>
</comment>
<protein>
    <recommendedName>
        <fullName evidence="2">Phospholipid scramblase</fullName>
    </recommendedName>
</protein>
<dbReference type="GO" id="GO:0017128">
    <property type="term" value="F:phospholipid scramblase activity"/>
    <property type="evidence" value="ECO:0007669"/>
    <property type="project" value="InterPro"/>
</dbReference>
<sequence>MSGAVPTAPEQPADEMENQVKAPDPGPDNPPDYESHFVQGPPGPADLLPAGYPGGLPTRCYSPQQPSTFPLYQPTGGVHPIQYQPGKYSMPHQSAPLDNIHVLQHFEPLESIETNNRYDIKNNLDQMVYIVTEDTDDFTRNSYRTLRPFVLRVTDCVGREIMTMQRPFRCTCCCFCCPSTRQEVREQKSNPLSPPVPTLHGMIVLLRKRRRREFSLDLLVTMKEDSGEGGSQLEVQCPPGVTIGFVAEHWNLCRAVYSIQNEKKENVMGVRGPCSTYGCGSDSVFECLIKVLSLDGVSSVGSIIRKWNGLLSAMGDADHFDIHFPLDMDVKMKAVIFGACFLIIICIGYYFDRFSQLYHEINVKTIFQRKKQTSSRGWEDLFKLKSRYPCSSCTSTID</sequence>
<reference evidence="4 5" key="1">
    <citation type="journal article" date="2020" name="Mol. Biol. Evol.">
        <title>Interspecific Gene Flow and the Evolution of Specialization in Black and White Rhinoceros.</title>
        <authorList>
            <person name="Moodley Y."/>
            <person name="Westbury M.V."/>
            <person name="Russo I.M."/>
            <person name="Gopalakrishnan S."/>
            <person name="Rakotoarivelo A."/>
            <person name="Olsen R.A."/>
            <person name="Prost S."/>
            <person name="Tunstall T."/>
            <person name="Ryder O.A."/>
            <person name="Dalen L."/>
            <person name="Bruford M.W."/>
        </authorList>
    </citation>
    <scope>NUCLEOTIDE SEQUENCE [LARGE SCALE GENOMIC DNA]</scope>
    <source>
        <strain evidence="4">SBR-YM</strain>
        <tissue evidence="4">Skin</tissue>
    </source>
</reference>
<keyword evidence="2" id="KW-0449">Lipoprotein</keyword>
<dbReference type="Pfam" id="PF03803">
    <property type="entry name" value="Scramblase"/>
    <property type="match status" value="2"/>
</dbReference>
<accession>A0A7J7EFS0</accession>
<keyword evidence="2" id="KW-1133">Transmembrane helix</keyword>
<name>A0A7J7EFS0_DICBM</name>
<evidence type="ECO:0000256" key="1">
    <source>
        <dbReference type="ARBA" id="ARBA00005350"/>
    </source>
</evidence>